<sequence>MGVFGRPTYEKQVLVDGPYAGTVDLANKLGALAATSPGKQAKLFICNQKTFNGYKNSNQKVYGFAQQTSERYVMEEITSHGSFNHGSQVAGTTADHWKHIYAARHVEGGTGKYLHDIKLLGFLDRANNNSWKGSNRFVLCSATPVQAFRAKVANPYYPNAGNPFNEKKGEGFVFAIAGTMGEDKFNDPTAEEDILDYINIVYTDKNNTANTMVINRSNVTMSHPTYIASLNMTLVYTNFYYEGETTVSGGGPGGGTGSGSTHNAWTCKDAKIETKDKDGTSIGSIDGCAYEVSVGYGIIGGMDLSASASALGATVTLSWKLASGASVDSNTGQLQELINGNWVEPTGAPNANVFNTDGEASIPGVTPGIHAYRIAYVENGKLKTTAVREIYMGTSVFTRFDATQSDSNSLNPQWNTSVAGTEQKGFALYRREKGAETFVFVTEQTNSSALSHQDTGAVKGKEYQYYIEVTMTNGEVYAAESDYYLY</sequence>
<comment type="caution">
    <text evidence="1">The sequence shown here is derived from an EMBL/GenBank/DDBJ whole genome shotgun (WGS) entry which is preliminary data.</text>
</comment>
<protein>
    <submittedName>
        <fullName evidence="1">Uncharacterized protein</fullName>
    </submittedName>
</protein>
<dbReference type="RefSeq" id="WP_345372478.1">
    <property type="nucleotide sequence ID" value="NZ_BAABJX010000038.1"/>
</dbReference>
<organism evidence="1 2">
    <name type="scientific">Algivirga pacifica</name>
    <dbReference type="NCBI Taxonomy" id="1162670"/>
    <lineage>
        <taxon>Bacteria</taxon>
        <taxon>Pseudomonadati</taxon>
        <taxon>Bacteroidota</taxon>
        <taxon>Cytophagia</taxon>
        <taxon>Cytophagales</taxon>
        <taxon>Flammeovirgaceae</taxon>
        <taxon>Algivirga</taxon>
    </lineage>
</organism>
<accession>A0ABP9DGK8</accession>
<reference evidence="2" key="1">
    <citation type="journal article" date="2019" name="Int. J. Syst. Evol. Microbiol.">
        <title>The Global Catalogue of Microorganisms (GCM) 10K type strain sequencing project: providing services to taxonomists for standard genome sequencing and annotation.</title>
        <authorList>
            <consortium name="The Broad Institute Genomics Platform"/>
            <consortium name="The Broad Institute Genome Sequencing Center for Infectious Disease"/>
            <person name="Wu L."/>
            <person name="Ma J."/>
        </authorList>
    </citation>
    <scope>NUCLEOTIDE SEQUENCE [LARGE SCALE GENOMIC DNA]</scope>
    <source>
        <strain evidence="2">JCM 18326</strain>
    </source>
</reference>
<dbReference type="Gene3D" id="2.60.40.10">
    <property type="entry name" value="Immunoglobulins"/>
    <property type="match status" value="1"/>
</dbReference>
<evidence type="ECO:0000313" key="2">
    <source>
        <dbReference type="Proteomes" id="UP001500298"/>
    </source>
</evidence>
<dbReference type="Proteomes" id="UP001500298">
    <property type="component" value="Unassembled WGS sequence"/>
</dbReference>
<dbReference type="EMBL" id="BAABJX010000038">
    <property type="protein sequence ID" value="GAA4839648.1"/>
    <property type="molecule type" value="Genomic_DNA"/>
</dbReference>
<proteinExistence type="predicted"/>
<keyword evidence="2" id="KW-1185">Reference proteome</keyword>
<evidence type="ECO:0000313" key="1">
    <source>
        <dbReference type="EMBL" id="GAA4839648.1"/>
    </source>
</evidence>
<gene>
    <name evidence="1" type="ORF">GCM10023331_26060</name>
</gene>
<dbReference type="InterPro" id="IPR013783">
    <property type="entry name" value="Ig-like_fold"/>
</dbReference>
<name>A0ABP9DGK8_9BACT</name>